<sequence length="92" mass="11095">MKVINFKEVGDMMANGWKTPQEIMKDYGLEKSAFAERKRDCIANPEYRDAIVQDGRKMTYIIEERWQAYLRYRSEQYRIRMLDPHIRKSTAN</sequence>
<protein>
    <submittedName>
        <fullName evidence="1">Uncharacterized protein</fullName>
    </submittedName>
</protein>
<accession>A0AAQ2XHJ6</accession>
<dbReference type="EMBL" id="CP117692">
    <property type="protein sequence ID" value="WDC81732.1"/>
    <property type="molecule type" value="Genomic_DNA"/>
</dbReference>
<dbReference type="AlphaFoldDB" id="A0AAQ2XHJ6"/>
<dbReference type="RefSeq" id="WP_225436398.1">
    <property type="nucleotide sequence ID" value="NZ_CP117692.1"/>
</dbReference>
<reference evidence="1" key="1">
    <citation type="submission" date="2023-02" db="EMBL/GenBank/DDBJ databases">
        <title>Complete genome sequence of Lactobacillus ruminis CACC888 isolated from Pig feces.</title>
        <authorList>
            <person name="Park S."/>
            <person name="Park M.A."/>
            <person name="Kim D.-H."/>
            <person name="Kim Y."/>
        </authorList>
    </citation>
    <scope>NUCLEOTIDE SEQUENCE</scope>
    <source>
        <strain evidence="1">CACC888</strain>
    </source>
</reference>
<evidence type="ECO:0000313" key="2">
    <source>
        <dbReference type="Proteomes" id="UP001222683"/>
    </source>
</evidence>
<proteinExistence type="predicted"/>
<evidence type="ECO:0000313" key="1">
    <source>
        <dbReference type="EMBL" id="WDC81732.1"/>
    </source>
</evidence>
<dbReference type="Proteomes" id="UP001222683">
    <property type="component" value="Chromosome"/>
</dbReference>
<name>A0AAQ2XHJ6_9LACO</name>
<gene>
    <name evidence="1" type="ORF">PSR59_08850</name>
</gene>
<organism evidence="1 2">
    <name type="scientific">Ligilactobacillus ruminis</name>
    <dbReference type="NCBI Taxonomy" id="1623"/>
    <lineage>
        <taxon>Bacteria</taxon>
        <taxon>Bacillati</taxon>
        <taxon>Bacillota</taxon>
        <taxon>Bacilli</taxon>
        <taxon>Lactobacillales</taxon>
        <taxon>Lactobacillaceae</taxon>
        <taxon>Ligilactobacillus</taxon>
    </lineage>
</organism>